<organism evidence="1 2">
    <name type="scientific">Eubacterium ramulus</name>
    <dbReference type="NCBI Taxonomy" id="39490"/>
    <lineage>
        <taxon>Bacteria</taxon>
        <taxon>Bacillati</taxon>
        <taxon>Bacillota</taxon>
        <taxon>Clostridia</taxon>
        <taxon>Eubacteriales</taxon>
        <taxon>Eubacteriaceae</taxon>
        <taxon>Eubacterium</taxon>
    </lineage>
</organism>
<gene>
    <name evidence="1" type="ORF">ERS852448_01364</name>
</gene>
<sequence length="121" mass="14363">MEEKLKAADLHGHSVDVQFSISKSKKMRCSVLCWVYKHDRKDKRMVENILCCYSNDDKWMNSIDSVKHLYDNIAHLNHCENLEDMKAAVEQNIDEISSKMEERRRILYAIGDERYKKNILQ</sequence>
<proteinExistence type="predicted"/>
<dbReference type="GeneID" id="97390682"/>
<dbReference type="RefSeq" id="WP_055290133.1">
    <property type="nucleotide sequence ID" value="NZ_CP173382.1"/>
</dbReference>
<name>A0A173T919_EUBRA</name>
<accession>A0A173T919</accession>
<evidence type="ECO:0000313" key="1">
    <source>
        <dbReference type="EMBL" id="CUM98569.1"/>
    </source>
</evidence>
<reference evidence="1 2" key="1">
    <citation type="submission" date="2015-09" db="EMBL/GenBank/DDBJ databases">
        <authorList>
            <consortium name="Pathogen Informatics"/>
        </authorList>
    </citation>
    <scope>NUCLEOTIDE SEQUENCE [LARGE SCALE GENOMIC DNA]</scope>
    <source>
        <strain evidence="1 2">2789STDY5608891</strain>
    </source>
</reference>
<dbReference type="AlphaFoldDB" id="A0A173T919"/>
<dbReference type="Proteomes" id="UP000095492">
    <property type="component" value="Unassembled WGS sequence"/>
</dbReference>
<dbReference type="EMBL" id="CYYA01000007">
    <property type="protein sequence ID" value="CUM98569.1"/>
    <property type="molecule type" value="Genomic_DNA"/>
</dbReference>
<evidence type="ECO:0000313" key="2">
    <source>
        <dbReference type="Proteomes" id="UP000095492"/>
    </source>
</evidence>
<protein>
    <submittedName>
        <fullName evidence="1">Uncharacterized protein</fullName>
    </submittedName>
</protein>